<keyword evidence="3" id="KW-1185">Reference proteome</keyword>
<sequence length="139" mass="14841">MIRFLLSFAINVVLAAVGLLVAANVFDGVTVHASGFTVAVLVFAVAQGVLAPFVFNVARKYASAVLGGIGLVSTFLALWIATLVGDGLEISGASTWIGVTVVVWLISALGGWLLGWLVLTRWWDRRQEDKRIREATARG</sequence>
<gene>
    <name evidence="2" type="ORF">SAMN05518682_0854</name>
</gene>
<accession>A0A1N6P006</accession>
<dbReference type="AlphaFoldDB" id="A0A1N6P006"/>
<reference evidence="3" key="1">
    <citation type="submission" date="2017-01" db="EMBL/GenBank/DDBJ databases">
        <authorList>
            <person name="Varghese N."/>
            <person name="Submissions S."/>
        </authorList>
    </citation>
    <scope>NUCLEOTIDE SEQUENCE [LARGE SCALE GENOMIC DNA]</scope>
    <source>
        <strain evidence="3">3bp</strain>
    </source>
</reference>
<dbReference type="Proteomes" id="UP000186235">
    <property type="component" value="Unassembled WGS sequence"/>
</dbReference>
<dbReference type="InterPro" id="IPR007165">
    <property type="entry name" value="Phage_holin_4_2"/>
</dbReference>
<feature type="transmembrane region" description="Helical" evidence="1">
    <location>
        <begin position="96"/>
        <end position="123"/>
    </location>
</feature>
<protein>
    <submittedName>
        <fullName evidence="2">4 TMS phage holin, superfamily IV</fullName>
    </submittedName>
</protein>
<evidence type="ECO:0000313" key="2">
    <source>
        <dbReference type="EMBL" id="SIP97728.1"/>
    </source>
</evidence>
<dbReference type="EMBL" id="FTMI01000001">
    <property type="protein sequence ID" value="SIP97728.1"/>
    <property type="molecule type" value="Genomic_DNA"/>
</dbReference>
<evidence type="ECO:0000313" key="3">
    <source>
        <dbReference type="Proteomes" id="UP000186235"/>
    </source>
</evidence>
<feature type="transmembrane region" description="Helical" evidence="1">
    <location>
        <begin position="32"/>
        <end position="55"/>
    </location>
</feature>
<dbReference type="RefSeq" id="WP_021483470.1">
    <property type="nucleotide sequence ID" value="NZ_FTMI01000001.1"/>
</dbReference>
<proteinExistence type="predicted"/>
<keyword evidence="1" id="KW-0812">Transmembrane</keyword>
<dbReference type="Pfam" id="PF04020">
    <property type="entry name" value="Phage_holin_4_2"/>
    <property type="match status" value="1"/>
</dbReference>
<dbReference type="GeneID" id="66335502"/>
<organism evidence="2 3">
    <name type="scientific">Cellulosimicrobium aquatile</name>
    <dbReference type="NCBI Taxonomy" id="1612203"/>
    <lineage>
        <taxon>Bacteria</taxon>
        <taxon>Bacillati</taxon>
        <taxon>Actinomycetota</taxon>
        <taxon>Actinomycetes</taxon>
        <taxon>Micrococcales</taxon>
        <taxon>Promicromonosporaceae</taxon>
        <taxon>Cellulosimicrobium</taxon>
    </lineage>
</organism>
<evidence type="ECO:0000256" key="1">
    <source>
        <dbReference type="SAM" id="Phobius"/>
    </source>
</evidence>
<feature type="transmembrane region" description="Helical" evidence="1">
    <location>
        <begin position="62"/>
        <end position="84"/>
    </location>
</feature>
<keyword evidence="1" id="KW-1133">Transmembrane helix</keyword>
<name>A0A1N6P006_9MICO</name>
<keyword evidence="1" id="KW-0472">Membrane</keyword>